<gene>
    <name evidence="2" type="ORF">RY831_29755</name>
</gene>
<feature type="chain" id="PRO_5045687043" evidence="1">
    <location>
        <begin position="28"/>
        <end position="253"/>
    </location>
</feature>
<dbReference type="EMBL" id="JAWIIV010000050">
    <property type="protein sequence ID" value="MEC4723342.1"/>
    <property type="molecule type" value="Genomic_DNA"/>
</dbReference>
<dbReference type="RefSeq" id="WP_326509963.1">
    <property type="nucleotide sequence ID" value="NZ_JAWIIV010000050.1"/>
</dbReference>
<evidence type="ECO:0000313" key="2">
    <source>
        <dbReference type="EMBL" id="MEC4723342.1"/>
    </source>
</evidence>
<reference evidence="2 3" key="1">
    <citation type="submission" date="2023-10" db="EMBL/GenBank/DDBJ databases">
        <title>Noviherbaspirillum sp. CPCC 100848 genome assembly.</title>
        <authorList>
            <person name="Li X.Y."/>
            <person name="Fang X.M."/>
        </authorList>
    </citation>
    <scope>NUCLEOTIDE SEQUENCE [LARGE SCALE GENOMIC DNA]</scope>
    <source>
        <strain evidence="2 3">CPCC 100848</strain>
    </source>
</reference>
<feature type="signal peptide" evidence="1">
    <location>
        <begin position="1"/>
        <end position="27"/>
    </location>
</feature>
<dbReference type="Proteomes" id="UP001352263">
    <property type="component" value="Unassembled WGS sequence"/>
</dbReference>
<evidence type="ECO:0000313" key="3">
    <source>
        <dbReference type="Proteomes" id="UP001352263"/>
    </source>
</evidence>
<name>A0ABU6JJJ2_9BURK</name>
<keyword evidence="1" id="KW-0732">Signal</keyword>
<comment type="caution">
    <text evidence="2">The sequence shown here is derived from an EMBL/GenBank/DDBJ whole genome shotgun (WGS) entry which is preliminary data.</text>
</comment>
<evidence type="ECO:0000256" key="1">
    <source>
        <dbReference type="SAM" id="SignalP"/>
    </source>
</evidence>
<protein>
    <submittedName>
        <fullName evidence="2">Uncharacterized protein</fullName>
    </submittedName>
</protein>
<organism evidence="2 3">
    <name type="scientific">Noviherbaspirillum album</name>
    <dbReference type="NCBI Taxonomy" id="3080276"/>
    <lineage>
        <taxon>Bacteria</taxon>
        <taxon>Pseudomonadati</taxon>
        <taxon>Pseudomonadota</taxon>
        <taxon>Betaproteobacteria</taxon>
        <taxon>Burkholderiales</taxon>
        <taxon>Oxalobacteraceae</taxon>
        <taxon>Noviherbaspirillum</taxon>
    </lineage>
</organism>
<accession>A0ABU6JJJ2</accession>
<sequence>MNDNTVCMREIAFLATILVLGPSLARADAFTVIDQNASLKVTINEPGTPLGIPNDPVQFTQTLEWIVDGRRILVYPSAPSSWLDIGHFHPGSHVGVHQLHAQGPMQGYASSPSQGTVVGGIVYTVEGKQPGGCLSRIWEKIDIVNKTADAITLPLSGMGWKPQGGAHQSGLEMPDWTGRDIRGTTTVYLQGSATTGPSIISPPYAPVAVLPVVVFSGYNPLSQSISVQAGATLTIITELRDCTDVAPTESVPP</sequence>
<keyword evidence="3" id="KW-1185">Reference proteome</keyword>
<proteinExistence type="predicted"/>